<dbReference type="InterPro" id="IPR029062">
    <property type="entry name" value="Class_I_gatase-like"/>
</dbReference>
<evidence type="ECO:0000313" key="10">
    <source>
        <dbReference type="EMBL" id="KER37696.1"/>
    </source>
</evidence>
<comment type="caution">
    <text evidence="10">The sequence shown here is derived from an EMBL/GenBank/DDBJ whole genome shotgun (WGS) entry which is preliminary data.</text>
</comment>
<dbReference type="Gene3D" id="3.40.50.880">
    <property type="match status" value="1"/>
</dbReference>
<dbReference type="NCBIfam" id="TIGR02069">
    <property type="entry name" value="cyanophycinase"/>
    <property type="match status" value="1"/>
</dbReference>
<sequence>MTNDRAGPLIIIGGREDKEGEKLILREVADRVGDGKLVIATVASHQPEGYFDAYVKAFGDLGVHDLAELYVHERSETLEAKAADMLEDAAGIFFTGGDQLRIASQIGDTPVERMVRRLHLRGGVVAGTSAGASVMSETMLVRGSSQESHRIGDLHMAPGLGLIRDVIIDQHFAERGRIGRLLGAVAQNPRVLGIGIDEDTAIILEGGSFRVHGSGAVYVVDGAGITHSNIAEASPERTLSIHDVRLHGLSDGDGYDLKKRTPLSTRGSSEKDTAG</sequence>
<dbReference type="GO" id="GO:0006508">
    <property type="term" value="P:proteolysis"/>
    <property type="evidence" value="ECO:0007669"/>
    <property type="project" value="UniProtKB-KW"/>
</dbReference>
<proteinExistence type="inferred from homology"/>
<dbReference type="PIRSF" id="PIRSF032067">
    <property type="entry name" value="Cyanophycinase"/>
    <property type="match status" value="1"/>
</dbReference>
<dbReference type="Proteomes" id="UP000028135">
    <property type="component" value="Unassembled WGS sequence"/>
</dbReference>
<dbReference type="EMBL" id="JANF02000011">
    <property type="protein sequence ID" value="KER37696.1"/>
    <property type="molecule type" value="Genomic_DNA"/>
</dbReference>
<evidence type="ECO:0000256" key="2">
    <source>
        <dbReference type="ARBA" id="ARBA00002039"/>
    </source>
</evidence>
<dbReference type="EC" id="3.4.15.6" evidence="4"/>
<comment type="catalytic activity">
    <reaction evidence="1">
        <text>[L-4-(L-arginin-2-N-yl)aspartate](n) + H2O = [L-4-(L-arginin-2-N-yl)aspartate](n-1) + L-4-(L-arginin-2-N-yl)aspartate</text>
        <dbReference type="Rhea" id="RHEA:12845"/>
        <dbReference type="Rhea" id="RHEA-COMP:13728"/>
        <dbReference type="Rhea" id="RHEA-COMP:13734"/>
        <dbReference type="ChEBI" id="CHEBI:15377"/>
        <dbReference type="ChEBI" id="CHEBI:137986"/>
        <dbReference type="ChEBI" id="CHEBI:137991"/>
        <dbReference type="EC" id="3.4.15.6"/>
    </reaction>
</comment>
<feature type="active site" description="Charge relay system" evidence="9">
    <location>
        <position position="198"/>
    </location>
</feature>
<name>A0A8E0WUS3_9SPHN</name>
<evidence type="ECO:0000256" key="6">
    <source>
        <dbReference type="ARBA" id="ARBA00022670"/>
    </source>
</evidence>
<dbReference type="RefSeq" id="WP_020819174.1">
    <property type="nucleotide sequence ID" value="NZ_JANF02000011.1"/>
</dbReference>
<keyword evidence="6" id="KW-0645">Protease</keyword>
<evidence type="ECO:0000256" key="7">
    <source>
        <dbReference type="ARBA" id="ARBA00022801"/>
    </source>
</evidence>
<dbReference type="InterPro" id="IPR011811">
    <property type="entry name" value="Peptidase_S51_cyanophycinase"/>
</dbReference>
<keyword evidence="7" id="KW-0378">Hydrolase</keyword>
<evidence type="ECO:0000256" key="1">
    <source>
        <dbReference type="ARBA" id="ARBA00001092"/>
    </source>
</evidence>
<feature type="active site" description="Charge relay system" evidence="9">
    <location>
        <position position="129"/>
    </location>
</feature>
<evidence type="ECO:0000313" key="11">
    <source>
        <dbReference type="Proteomes" id="UP000028135"/>
    </source>
</evidence>
<dbReference type="PANTHER" id="PTHR36175">
    <property type="entry name" value="CYANOPHYCINASE"/>
    <property type="match status" value="1"/>
</dbReference>
<evidence type="ECO:0000256" key="8">
    <source>
        <dbReference type="ARBA" id="ARBA00022825"/>
    </source>
</evidence>
<dbReference type="AlphaFoldDB" id="A0A8E0WUS3"/>
<dbReference type="InterPro" id="IPR005320">
    <property type="entry name" value="Peptidase_S51"/>
</dbReference>
<dbReference type="Pfam" id="PF03575">
    <property type="entry name" value="Peptidase_S51"/>
    <property type="match status" value="1"/>
</dbReference>
<dbReference type="PANTHER" id="PTHR36175:SF1">
    <property type="entry name" value="CYANOPHYCINASE"/>
    <property type="match status" value="1"/>
</dbReference>
<dbReference type="GO" id="GO:0008241">
    <property type="term" value="F:peptidyl-dipeptidase activity"/>
    <property type="evidence" value="ECO:0007669"/>
    <property type="project" value="UniProtKB-EC"/>
</dbReference>
<comment type="function">
    <text evidence="2">Exopeptidase that catalyzes the hydrolytic cleavage of multi-L-arginyl-poly-L-aspartic acid (cyanophycin; a water-insoluble reserve polymer) into aspartate-arginine dipeptides.</text>
</comment>
<evidence type="ECO:0000256" key="3">
    <source>
        <dbReference type="ARBA" id="ARBA00006534"/>
    </source>
</evidence>
<evidence type="ECO:0000256" key="9">
    <source>
        <dbReference type="PIRSR" id="PIRSR032067-1"/>
    </source>
</evidence>
<dbReference type="GO" id="GO:0008236">
    <property type="term" value="F:serine-type peptidase activity"/>
    <property type="evidence" value="ECO:0007669"/>
    <property type="project" value="UniProtKB-KW"/>
</dbReference>
<keyword evidence="8" id="KW-0720">Serine protease</keyword>
<dbReference type="SUPFAM" id="SSF52317">
    <property type="entry name" value="Class I glutamine amidotransferase-like"/>
    <property type="match status" value="1"/>
</dbReference>
<feature type="active site" description="Charge relay system" evidence="9">
    <location>
        <position position="171"/>
    </location>
</feature>
<dbReference type="CDD" id="cd03145">
    <property type="entry name" value="GAT1_cyanophycinase"/>
    <property type="match status" value="1"/>
</dbReference>
<comment type="similarity">
    <text evidence="3">Belongs to the peptidase S51 family.</text>
</comment>
<gene>
    <name evidence="10" type="ORF">AL00_04080</name>
</gene>
<protein>
    <recommendedName>
        <fullName evidence="5">Cyanophycinase</fullName>
        <ecNumber evidence="4">3.4.15.6</ecNumber>
    </recommendedName>
</protein>
<organism evidence="10 11">
    <name type="scientific">Sphingobium indicum F2</name>
    <dbReference type="NCBI Taxonomy" id="1450518"/>
    <lineage>
        <taxon>Bacteria</taxon>
        <taxon>Pseudomonadati</taxon>
        <taxon>Pseudomonadota</taxon>
        <taxon>Alphaproteobacteria</taxon>
        <taxon>Sphingomonadales</taxon>
        <taxon>Sphingomonadaceae</taxon>
        <taxon>Sphingobium</taxon>
    </lineage>
</organism>
<reference evidence="10 11" key="1">
    <citation type="submission" date="2014-05" db="EMBL/GenBank/DDBJ databases">
        <title>Genome Announcement of Sphingobium lucknowense F2.</title>
        <authorList>
            <person name="Lal R."/>
            <person name="Negi V."/>
            <person name="Lata P."/>
            <person name="Sangwan N."/>
            <person name="Gupta S.K."/>
            <person name="Rao D.L.N."/>
            <person name="Das S."/>
        </authorList>
    </citation>
    <scope>NUCLEOTIDE SEQUENCE [LARGE SCALE GENOMIC DNA]</scope>
    <source>
        <strain evidence="10 11">F2</strain>
    </source>
</reference>
<accession>A0A8E0WUS3</accession>
<evidence type="ECO:0000256" key="4">
    <source>
        <dbReference type="ARBA" id="ARBA00013115"/>
    </source>
</evidence>
<evidence type="ECO:0000256" key="5">
    <source>
        <dbReference type="ARBA" id="ARBA00015719"/>
    </source>
</evidence>